<dbReference type="Proteomes" id="UP000257144">
    <property type="component" value="Unassembled WGS sequence"/>
</dbReference>
<keyword evidence="1" id="KW-0812">Transmembrane</keyword>
<name>A0A3D8GXD8_9BACI</name>
<keyword evidence="1" id="KW-1133">Transmembrane helix</keyword>
<dbReference type="EMBL" id="QNQT01000001">
    <property type="protein sequence ID" value="RDU38861.1"/>
    <property type="molecule type" value="Genomic_DNA"/>
</dbReference>
<feature type="transmembrane region" description="Helical" evidence="1">
    <location>
        <begin position="22"/>
        <end position="39"/>
    </location>
</feature>
<sequence length="163" mass="18494">MPNGGILLGKRSYQGSFLNKKWFVVLVAILIALLLFFIATGKAENKQMSIEEATGEDIGTITKIIFRDGRGMNQPFTLEEAGKIDVFVKKLSSYVVKKEQEHEPSVGWLQAADFYEGKKKLMTITFTDPLTINESYYEIIKGQLQPDEIEQFIQAANPNWKKK</sequence>
<evidence type="ECO:0000256" key="1">
    <source>
        <dbReference type="SAM" id="Phobius"/>
    </source>
</evidence>
<protein>
    <submittedName>
        <fullName evidence="2">Uncharacterized protein</fullName>
    </submittedName>
</protein>
<evidence type="ECO:0000313" key="2">
    <source>
        <dbReference type="EMBL" id="RDU38861.1"/>
    </source>
</evidence>
<keyword evidence="3" id="KW-1185">Reference proteome</keyword>
<evidence type="ECO:0000313" key="3">
    <source>
        <dbReference type="Proteomes" id="UP000257144"/>
    </source>
</evidence>
<gene>
    <name evidence="2" type="ORF">DRW41_04700</name>
</gene>
<proteinExistence type="predicted"/>
<accession>A0A3D8GXD8</accession>
<keyword evidence="1" id="KW-0472">Membrane</keyword>
<organism evidence="2 3">
    <name type="scientific">Neobacillus piezotolerans</name>
    <dbReference type="NCBI Taxonomy" id="2259171"/>
    <lineage>
        <taxon>Bacteria</taxon>
        <taxon>Bacillati</taxon>
        <taxon>Bacillota</taxon>
        <taxon>Bacilli</taxon>
        <taxon>Bacillales</taxon>
        <taxon>Bacillaceae</taxon>
        <taxon>Neobacillus</taxon>
    </lineage>
</organism>
<reference evidence="2 3" key="1">
    <citation type="submission" date="2018-07" db="EMBL/GenBank/DDBJ databases">
        <title>Bacillus sp. YLB-04 draft genome sequence.</title>
        <authorList>
            <person name="Yu L."/>
            <person name="Tang X."/>
        </authorList>
    </citation>
    <scope>NUCLEOTIDE SEQUENCE [LARGE SCALE GENOMIC DNA]</scope>
    <source>
        <strain evidence="2 3">YLB-04</strain>
    </source>
</reference>
<comment type="caution">
    <text evidence="2">The sequence shown here is derived from an EMBL/GenBank/DDBJ whole genome shotgun (WGS) entry which is preliminary data.</text>
</comment>
<dbReference type="AlphaFoldDB" id="A0A3D8GXD8"/>